<dbReference type="InterPro" id="IPR036515">
    <property type="entry name" value="Transposase_17_sf"/>
</dbReference>
<evidence type="ECO:0000313" key="2">
    <source>
        <dbReference type="EMBL" id="MCQ8185219.1"/>
    </source>
</evidence>
<protein>
    <submittedName>
        <fullName evidence="2">Transposase</fullName>
    </submittedName>
</protein>
<dbReference type="SUPFAM" id="SSF143422">
    <property type="entry name" value="Transposase IS200-like"/>
    <property type="match status" value="1"/>
</dbReference>
<dbReference type="PANTHER" id="PTHR36966:SF1">
    <property type="entry name" value="REP-ASSOCIATED TYROSINE TRANSPOSASE"/>
    <property type="match status" value="1"/>
</dbReference>
<dbReference type="RefSeq" id="WP_256619087.1">
    <property type="nucleotide sequence ID" value="NZ_JANIBC010000004.1"/>
</dbReference>
<dbReference type="InterPro" id="IPR052715">
    <property type="entry name" value="RAYT_transposase"/>
</dbReference>
<sequence length="156" mass="18766">MQRYRRIFAEGGTFAFTVCLKDRRSGLLTERMDDLRAAFRAMLSVHPVRIEAMCVMPDHLHTVWRLPEGDADYPLRWQLIKRRFAGRIGAKVWQRRYWEHTIRSEKDLTNHINYVHYNPVKHGHARDMDDWPHSSWHRWKVESGHTWEMPPEGLHL</sequence>
<feature type="domain" description="Transposase IS200-like" evidence="1">
    <location>
        <begin position="9"/>
        <end position="118"/>
    </location>
</feature>
<dbReference type="EMBL" id="JANIBC010000004">
    <property type="protein sequence ID" value="MCQ8185219.1"/>
    <property type="molecule type" value="Genomic_DNA"/>
</dbReference>
<dbReference type="AlphaFoldDB" id="A0A9X2RHT9"/>
<evidence type="ECO:0000313" key="3">
    <source>
        <dbReference type="Proteomes" id="UP001142610"/>
    </source>
</evidence>
<reference evidence="2" key="1">
    <citation type="submission" date="2022-07" db="EMBL/GenBank/DDBJ databases">
        <title>Parvularcula maris sp. nov., an algicidal bacterium isolated from seawater.</title>
        <authorList>
            <person name="Li F."/>
        </authorList>
    </citation>
    <scope>NUCLEOTIDE SEQUENCE</scope>
    <source>
        <strain evidence="2">BGMRC 0090</strain>
    </source>
</reference>
<dbReference type="Proteomes" id="UP001142610">
    <property type="component" value="Unassembled WGS sequence"/>
</dbReference>
<accession>A0A9X2RHT9</accession>
<dbReference type="InterPro" id="IPR002686">
    <property type="entry name" value="Transposase_17"/>
</dbReference>
<dbReference type="SMART" id="SM01321">
    <property type="entry name" value="Y1_Tnp"/>
    <property type="match status" value="1"/>
</dbReference>
<proteinExistence type="predicted"/>
<evidence type="ECO:0000259" key="1">
    <source>
        <dbReference type="SMART" id="SM01321"/>
    </source>
</evidence>
<dbReference type="NCBIfam" id="NF047646">
    <property type="entry name" value="REP_Tyr_transpos"/>
    <property type="match status" value="1"/>
</dbReference>
<dbReference type="GO" id="GO:0043565">
    <property type="term" value="F:sequence-specific DNA binding"/>
    <property type="evidence" value="ECO:0007669"/>
    <property type="project" value="TreeGrafter"/>
</dbReference>
<keyword evidence="3" id="KW-1185">Reference proteome</keyword>
<gene>
    <name evidence="2" type="ORF">NOG11_07415</name>
</gene>
<dbReference type="Gene3D" id="3.30.70.1290">
    <property type="entry name" value="Transposase IS200-like"/>
    <property type="match status" value="1"/>
</dbReference>
<name>A0A9X2RHT9_9PROT</name>
<comment type="caution">
    <text evidence="2">The sequence shown here is derived from an EMBL/GenBank/DDBJ whole genome shotgun (WGS) entry which is preliminary data.</text>
</comment>
<dbReference type="PANTHER" id="PTHR36966">
    <property type="entry name" value="REP-ASSOCIATED TYROSINE TRANSPOSASE"/>
    <property type="match status" value="1"/>
</dbReference>
<organism evidence="2 3">
    <name type="scientific">Parvularcula maris</name>
    <dbReference type="NCBI Taxonomy" id="2965077"/>
    <lineage>
        <taxon>Bacteria</taxon>
        <taxon>Pseudomonadati</taxon>
        <taxon>Pseudomonadota</taxon>
        <taxon>Alphaproteobacteria</taxon>
        <taxon>Parvularculales</taxon>
        <taxon>Parvularculaceae</taxon>
        <taxon>Parvularcula</taxon>
    </lineage>
</organism>
<dbReference type="GO" id="GO:0006313">
    <property type="term" value="P:DNA transposition"/>
    <property type="evidence" value="ECO:0007669"/>
    <property type="project" value="InterPro"/>
</dbReference>
<dbReference type="GO" id="GO:0004803">
    <property type="term" value="F:transposase activity"/>
    <property type="evidence" value="ECO:0007669"/>
    <property type="project" value="InterPro"/>
</dbReference>